<protein>
    <recommendedName>
        <fullName evidence="1 7">Transcriptional regulator MraZ</fullName>
    </recommendedName>
</protein>
<sequence length="145" mass="16594">MLIGQYLSKLTDKNRLAVPKKIRDEVGDKFIVAKWYEGCLVLVSVDEWQDLVNRLVGPGKIIISPVRDIDRFIMASAFEINLDSQGRFVLPEDLKRYAEVTSEVIFIGLGDRVEIWAQDSWRKLEENSEEKASLAIEKIAKVTVR</sequence>
<dbReference type="GO" id="GO:0003700">
    <property type="term" value="F:DNA-binding transcription factor activity"/>
    <property type="evidence" value="ECO:0007669"/>
    <property type="project" value="UniProtKB-UniRule"/>
</dbReference>
<dbReference type="Gene3D" id="3.40.1550.20">
    <property type="entry name" value="Transcriptional regulator MraZ domain"/>
    <property type="match status" value="1"/>
</dbReference>
<keyword evidence="6 7" id="KW-0804">Transcription</keyword>
<dbReference type="Pfam" id="PF02381">
    <property type="entry name" value="MraZ"/>
    <property type="match status" value="1"/>
</dbReference>
<feature type="domain" description="SpoVT-AbrB" evidence="8">
    <location>
        <begin position="5"/>
        <end position="47"/>
    </location>
</feature>
<evidence type="ECO:0000256" key="6">
    <source>
        <dbReference type="ARBA" id="ARBA00023163"/>
    </source>
</evidence>
<dbReference type="GO" id="GO:2000143">
    <property type="term" value="P:negative regulation of DNA-templated transcription initiation"/>
    <property type="evidence" value="ECO:0007669"/>
    <property type="project" value="TreeGrafter"/>
</dbReference>
<accession>A0A1F7XDY5</accession>
<comment type="caution">
    <text evidence="9">The sequence shown here is derived from an EMBL/GenBank/DDBJ whole genome shotgun (WGS) entry which is preliminary data.</text>
</comment>
<evidence type="ECO:0000259" key="8">
    <source>
        <dbReference type="PROSITE" id="PS51740"/>
    </source>
</evidence>
<keyword evidence="2 7" id="KW-0963">Cytoplasm</keyword>
<dbReference type="InterPro" id="IPR037914">
    <property type="entry name" value="SpoVT-AbrB_sf"/>
</dbReference>
<dbReference type="InterPro" id="IPR020603">
    <property type="entry name" value="MraZ_dom"/>
</dbReference>
<comment type="subunit">
    <text evidence="7">Forms oligomers.</text>
</comment>
<evidence type="ECO:0000313" key="9">
    <source>
        <dbReference type="EMBL" id="OGM12618.1"/>
    </source>
</evidence>
<evidence type="ECO:0000256" key="4">
    <source>
        <dbReference type="ARBA" id="ARBA00023015"/>
    </source>
</evidence>
<dbReference type="GO" id="GO:0009295">
    <property type="term" value="C:nucleoid"/>
    <property type="evidence" value="ECO:0007669"/>
    <property type="project" value="UniProtKB-SubCell"/>
</dbReference>
<evidence type="ECO:0000256" key="1">
    <source>
        <dbReference type="ARBA" id="ARBA00013860"/>
    </source>
</evidence>
<keyword evidence="3" id="KW-0677">Repeat</keyword>
<organism evidence="9 10">
    <name type="scientific">Candidatus Woesebacteria bacterium RBG_16_39_8b</name>
    <dbReference type="NCBI Taxonomy" id="1802482"/>
    <lineage>
        <taxon>Bacteria</taxon>
        <taxon>Candidatus Woeseibacteriota</taxon>
    </lineage>
</organism>
<dbReference type="HAMAP" id="MF_01008">
    <property type="entry name" value="MraZ"/>
    <property type="match status" value="1"/>
</dbReference>
<evidence type="ECO:0000256" key="5">
    <source>
        <dbReference type="ARBA" id="ARBA00023125"/>
    </source>
</evidence>
<comment type="similarity">
    <text evidence="7">Belongs to the MraZ family.</text>
</comment>
<dbReference type="PANTHER" id="PTHR34701:SF1">
    <property type="entry name" value="TRANSCRIPTIONAL REGULATOR MRAZ"/>
    <property type="match status" value="1"/>
</dbReference>
<dbReference type="PANTHER" id="PTHR34701">
    <property type="entry name" value="TRANSCRIPTIONAL REGULATOR MRAZ"/>
    <property type="match status" value="1"/>
</dbReference>
<evidence type="ECO:0000256" key="7">
    <source>
        <dbReference type="HAMAP-Rule" id="MF_01008"/>
    </source>
</evidence>
<keyword evidence="5 7" id="KW-0238">DNA-binding</keyword>
<dbReference type="InterPro" id="IPR035644">
    <property type="entry name" value="MraZ_C"/>
</dbReference>
<name>A0A1F7XDY5_9BACT</name>
<dbReference type="CDD" id="cd16321">
    <property type="entry name" value="MraZ_C"/>
    <property type="match status" value="1"/>
</dbReference>
<dbReference type="InterPro" id="IPR035642">
    <property type="entry name" value="MraZ_N"/>
</dbReference>
<evidence type="ECO:0000313" key="10">
    <source>
        <dbReference type="Proteomes" id="UP000179013"/>
    </source>
</evidence>
<proteinExistence type="inferred from homology"/>
<keyword evidence="4 7" id="KW-0805">Transcription regulation</keyword>
<dbReference type="GO" id="GO:0000976">
    <property type="term" value="F:transcription cis-regulatory region binding"/>
    <property type="evidence" value="ECO:0007669"/>
    <property type="project" value="TreeGrafter"/>
</dbReference>
<dbReference type="InterPro" id="IPR003444">
    <property type="entry name" value="MraZ"/>
</dbReference>
<evidence type="ECO:0000256" key="2">
    <source>
        <dbReference type="ARBA" id="ARBA00022490"/>
    </source>
</evidence>
<dbReference type="SUPFAM" id="SSF89447">
    <property type="entry name" value="AbrB/MazE/MraZ-like"/>
    <property type="match status" value="1"/>
</dbReference>
<dbReference type="InterPro" id="IPR038619">
    <property type="entry name" value="MraZ_sf"/>
</dbReference>
<dbReference type="CDD" id="cd16320">
    <property type="entry name" value="MraZ_N"/>
    <property type="match status" value="1"/>
</dbReference>
<reference evidence="9 10" key="1">
    <citation type="journal article" date="2016" name="Nat. Commun.">
        <title>Thousands of microbial genomes shed light on interconnected biogeochemical processes in an aquifer system.</title>
        <authorList>
            <person name="Anantharaman K."/>
            <person name="Brown C.T."/>
            <person name="Hug L.A."/>
            <person name="Sharon I."/>
            <person name="Castelle C.J."/>
            <person name="Probst A.J."/>
            <person name="Thomas B.C."/>
            <person name="Singh A."/>
            <person name="Wilkins M.J."/>
            <person name="Karaoz U."/>
            <person name="Brodie E.L."/>
            <person name="Williams K.H."/>
            <person name="Hubbard S.S."/>
            <person name="Banfield J.F."/>
        </authorList>
    </citation>
    <scope>NUCLEOTIDE SEQUENCE [LARGE SCALE GENOMIC DNA]</scope>
</reference>
<dbReference type="PROSITE" id="PS51740">
    <property type="entry name" value="SPOVT_ABRB"/>
    <property type="match status" value="2"/>
</dbReference>
<gene>
    <name evidence="7" type="primary">mraZ</name>
    <name evidence="9" type="ORF">A2V80_02260</name>
</gene>
<dbReference type="InterPro" id="IPR007159">
    <property type="entry name" value="SpoVT-AbrB_dom"/>
</dbReference>
<dbReference type="GO" id="GO:0005737">
    <property type="term" value="C:cytoplasm"/>
    <property type="evidence" value="ECO:0007669"/>
    <property type="project" value="UniProtKB-UniRule"/>
</dbReference>
<evidence type="ECO:0000256" key="3">
    <source>
        <dbReference type="ARBA" id="ARBA00022737"/>
    </source>
</evidence>
<dbReference type="EMBL" id="MGFU01000025">
    <property type="protein sequence ID" value="OGM12618.1"/>
    <property type="molecule type" value="Genomic_DNA"/>
</dbReference>
<dbReference type="AlphaFoldDB" id="A0A1F7XDY5"/>
<dbReference type="Proteomes" id="UP000179013">
    <property type="component" value="Unassembled WGS sequence"/>
</dbReference>
<feature type="domain" description="SpoVT-AbrB" evidence="8">
    <location>
        <begin position="77"/>
        <end position="120"/>
    </location>
</feature>
<comment type="subcellular location">
    <subcellularLocation>
        <location evidence="7">Cytoplasm</location>
        <location evidence="7">Nucleoid</location>
    </subcellularLocation>
</comment>